<feature type="domain" description="Sulfatase N-terminal" evidence="3">
    <location>
        <begin position="5"/>
        <end position="345"/>
    </location>
</feature>
<keyword evidence="1" id="KW-0479">Metal-binding</keyword>
<dbReference type="GO" id="GO:0046872">
    <property type="term" value="F:metal ion binding"/>
    <property type="evidence" value="ECO:0007669"/>
    <property type="project" value="UniProtKB-KW"/>
</dbReference>
<dbReference type="EMBL" id="DWWS01000013">
    <property type="protein sequence ID" value="HJC22539.1"/>
    <property type="molecule type" value="Genomic_DNA"/>
</dbReference>
<organism evidence="4 5">
    <name type="scientific">Candidatus Eisenbergiella merdavium</name>
    <dbReference type="NCBI Taxonomy" id="2838551"/>
    <lineage>
        <taxon>Bacteria</taxon>
        <taxon>Bacillati</taxon>
        <taxon>Bacillota</taxon>
        <taxon>Clostridia</taxon>
        <taxon>Lachnospirales</taxon>
        <taxon>Lachnospiraceae</taxon>
        <taxon>Eisenbergiella</taxon>
    </lineage>
</organism>
<dbReference type="AlphaFoldDB" id="A0A9D2NDM7"/>
<accession>A0A9D2NDM7</accession>
<reference evidence="4" key="1">
    <citation type="journal article" date="2021" name="PeerJ">
        <title>Extensive microbial diversity within the chicken gut microbiome revealed by metagenomics and culture.</title>
        <authorList>
            <person name="Gilroy R."/>
            <person name="Ravi A."/>
            <person name="Getino M."/>
            <person name="Pursley I."/>
            <person name="Horton D.L."/>
            <person name="Alikhan N.F."/>
            <person name="Baker D."/>
            <person name="Gharbi K."/>
            <person name="Hall N."/>
            <person name="Watson M."/>
            <person name="Adriaenssens E.M."/>
            <person name="Foster-Nyarko E."/>
            <person name="Jarju S."/>
            <person name="Secka A."/>
            <person name="Antonio M."/>
            <person name="Oren A."/>
            <person name="Chaudhuri R.R."/>
            <person name="La Ragione R."/>
            <person name="Hildebrand F."/>
            <person name="Pallen M.J."/>
        </authorList>
    </citation>
    <scope>NUCLEOTIDE SEQUENCE</scope>
    <source>
        <strain evidence="4">USAMLcec2-132</strain>
    </source>
</reference>
<dbReference type="Proteomes" id="UP000823891">
    <property type="component" value="Unassembled WGS sequence"/>
</dbReference>
<dbReference type="PANTHER" id="PTHR45953">
    <property type="entry name" value="IDURONATE 2-SULFATASE"/>
    <property type="match status" value="1"/>
</dbReference>
<dbReference type="PANTHER" id="PTHR45953:SF1">
    <property type="entry name" value="IDURONATE 2-SULFATASE"/>
    <property type="match status" value="1"/>
</dbReference>
<dbReference type="GO" id="GO:0004423">
    <property type="term" value="F:iduronate-2-sulfatase activity"/>
    <property type="evidence" value="ECO:0007669"/>
    <property type="project" value="TreeGrafter"/>
</dbReference>
<dbReference type="Pfam" id="PF00884">
    <property type="entry name" value="Sulfatase"/>
    <property type="match status" value="1"/>
</dbReference>
<dbReference type="Gene3D" id="3.40.720.10">
    <property type="entry name" value="Alkaline Phosphatase, subunit A"/>
    <property type="match status" value="1"/>
</dbReference>
<dbReference type="InterPro" id="IPR017850">
    <property type="entry name" value="Alkaline_phosphatase_core_sf"/>
</dbReference>
<dbReference type="SUPFAM" id="SSF53649">
    <property type="entry name" value="Alkaline phosphatase-like"/>
    <property type="match status" value="1"/>
</dbReference>
<gene>
    <name evidence="4" type="ORF">H9761_02400</name>
</gene>
<name>A0A9D2NDM7_9FIRM</name>
<comment type="caution">
    <text evidence="4">The sequence shown here is derived from an EMBL/GenBank/DDBJ whole genome shotgun (WGS) entry which is preliminary data.</text>
</comment>
<reference evidence="4" key="2">
    <citation type="submission" date="2021-04" db="EMBL/GenBank/DDBJ databases">
        <authorList>
            <person name="Gilroy R."/>
        </authorList>
    </citation>
    <scope>NUCLEOTIDE SEQUENCE</scope>
    <source>
        <strain evidence="4">USAMLcec2-132</strain>
    </source>
</reference>
<evidence type="ECO:0000313" key="5">
    <source>
        <dbReference type="Proteomes" id="UP000823891"/>
    </source>
</evidence>
<dbReference type="GO" id="GO:0005737">
    <property type="term" value="C:cytoplasm"/>
    <property type="evidence" value="ECO:0007669"/>
    <property type="project" value="TreeGrafter"/>
</dbReference>
<evidence type="ECO:0000256" key="2">
    <source>
        <dbReference type="ARBA" id="ARBA00022801"/>
    </source>
</evidence>
<proteinExistence type="predicted"/>
<evidence type="ECO:0000313" key="4">
    <source>
        <dbReference type="EMBL" id="HJC22539.1"/>
    </source>
</evidence>
<protein>
    <submittedName>
        <fullName evidence="4">Sulfatase-like hydrolase/transferase</fullName>
    </submittedName>
</protein>
<evidence type="ECO:0000259" key="3">
    <source>
        <dbReference type="Pfam" id="PF00884"/>
    </source>
</evidence>
<evidence type="ECO:0000256" key="1">
    <source>
        <dbReference type="ARBA" id="ARBA00022723"/>
    </source>
</evidence>
<sequence>MKKKPNIIIVMTDQQRADLRKACGYELDTMPFLDEWAEGGVDFERAYTPNPTCMPARVSMLTGRYSQCHRARTNHNAADACYTADLLDVLKKNGYVTALCGKNHSHRKSSDFDFHEETGHLGYEGEKNSTDRELAFADYLCQTGHMEMHSPSPGGVEVQHPFRNVSSALKFVDGLDGERPFFAWVSFAEPHNPYQVPDPYFDMFPPQKLPQVHAGTEALEEKGERFVWLRSVWEKMLGTNVEERILRSRSNYHGMLRLIDDQFRRLVEGLKERGLEDNTIVIYLSDHGDFAGEYGLIRKGADLPDILCHIPMIWKGPGIKASGRMKNGFVNIVDILPTLCDYLDIETPFGCQGKSIRPLLEGREGSEKEFETAYAESGFSGLYWNDADKLTLTGEGAVGNMVTFDCLNTWTQCGQVRALWKGNYHIQMDMMGKGYLYRLDKDPMEVENLWETEAYSGIRREMTEALAAEMMKQADPLPAPHRRYRTKVHPRGYWYQEYVAEDPGVRDI</sequence>
<keyword evidence="2 4" id="KW-0378">Hydrolase</keyword>
<dbReference type="InterPro" id="IPR000917">
    <property type="entry name" value="Sulfatase_N"/>
</dbReference>